<dbReference type="EMBL" id="JMTK01000001">
    <property type="protein sequence ID" value="KJZ82650.1"/>
    <property type="molecule type" value="Genomic_DNA"/>
</dbReference>
<comment type="caution">
    <text evidence="1">The sequence shown here is derived from an EMBL/GenBank/DDBJ whole genome shotgun (WGS) entry which is preliminary data.</text>
</comment>
<keyword evidence="2" id="KW-1185">Reference proteome</keyword>
<dbReference type="RefSeq" id="WP_045960488.1">
    <property type="nucleotide sequence ID" value="NZ_JMTK01000001.1"/>
</dbReference>
<gene>
    <name evidence="1" type="ORF">DJ66_0259</name>
</gene>
<organism evidence="1 2">
    <name type="scientific">Candidatus Liberibacter solanacearum</name>
    <dbReference type="NCBI Taxonomy" id="556287"/>
    <lineage>
        <taxon>Bacteria</taxon>
        <taxon>Pseudomonadati</taxon>
        <taxon>Pseudomonadota</taxon>
        <taxon>Alphaproteobacteria</taxon>
        <taxon>Hyphomicrobiales</taxon>
        <taxon>Rhizobiaceae</taxon>
        <taxon>Liberibacter</taxon>
    </lineage>
</organism>
<sequence length="59" mass="6016">MVAPVAAAVAIPWVGIGLAAASGILSMISTGKSKSAEEETLKQKATIADDNARLADIEY</sequence>
<dbReference type="PATRIC" id="fig|556287.8.peg.238"/>
<protein>
    <submittedName>
        <fullName evidence="1">Uncharacterized protein</fullName>
    </submittedName>
</protein>
<dbReference type="Proteomes" id="UP000033731">
    <property type="component" value="Unassembled WGS sequence"/>
</dbReference>
<evidence type="ECO:0000313" key="2">
    <source>
        <dbReference type="Proteomes" id="UP000033731"/>
    </source>
</evidence>
<accession>A0A0F4VIQ7</accession>
<proteinExistence type="predicted"/>
<dbReference type="AlphaFoldDB" id="A0A0F4VIQ7"/>
<reference evidence="1 2" key="1">
    <citation type="journal article" date="2015" name="Phytopathology">
        <title>Genomes of Candidatus Liberibacter solanacearum haplotype A from New Zealand and the USA suggest significant genome plasticity in the species.</title>
        <authorList>
            <person name="Thompson S.M."/>
            <person name="Johnson C.P."/>
            <person name="Lu A.Y."/>
            <person name="Frampton R.A."/>
            <person name="Sullivan K.L."/>
            <person name="Fiers M.W."/>
            <person name="Crowhurst R.N."/>
            <person name="Pitman A.R."/>
            <person name="Scott I."/>
            <person name="Gudmestad N.C."/>
            <person name="Smith G.R."/>
        </authorList>
    </citation>
    <scope>NUCLEOTIDE SEQUENCE [LARGE SCALE GENOMIC DNA]</scope>
    <source>
        <strain evidence="1 2">LsoNZ1</strain>
    </source>
</reference>
<evidence type="ECO:0000313" key="1">
    <source>
        <dbReference type="EMBL" id="KJZ82650.1"/>
    </source>
</evidence>
<name>A0A0F4VIQ7_9HYPH</name>